<dbReference type="EMBL" id="RCIW01000002">
    <property type="protein sequence ID" value="RLP12770.1"/>
    <property type="molecule type" value="Genomic_DNA"/>
</dbReference>
<gene>
    <name evidence="3" type="ORF">D7U36_01955</name>
    <name evidence="4" type="ORF">PROPAUS_0070</name>
</gene>
<dbReference type="Pfam" id="PF03729">
    <property type="entry name" value="DUF308"/>
    <property type="match status" value="2"/>
</dbReference>
<dbReference type="InterPro" id="IPR052712">
    <property type="entry name" value="Acid_resist_chaperone_HdeD"/>
</dbReference>
<feature type="transmembrane region" description="Helical" evidence="2">
    <location>
        <begin position="53"/>
        <end position="74"/>
    </location>
</feature>
<evidence type="ECO:0000313" key="6">
    <source>
        <dbReference type="Proteomes" id="UP000279336"/>
    </source>
</evidence>
<keyword evidence="5" id="KW-1185">Reference proteome</keyword>
<dbReference type="EMBL" id="UNQJ01000001">
    <property type="protein sequence ID" value="SYZ32195.1"/>
    <property type="molecule type" value="Genomic_DNA"/>
</dbReference>
<dbReference type="Proteomes" id="UP000279336">
    <property type="component" value="Unassembled WGS sequence"/>
</dbReference>
<dbReference type="AlphaFoldDB" id="A0A383S2H6"/>
<dbReference type="GO" id="GO:0005886">
    <property type="term" value="C:plasma membrane"/>
    <property type="evidence" value="ECO:0007669"/>
    <property type="project" value="TreeGrafter"/>
</dbReference>
<evidence type="ECO:0000313" key="4">
    <source>
        <dbReference type="EMBL" id="SYZ32195.1"/>
    </source>
</evidence>
<dbReference type="OrthoDB" id="3577181at2"/>
<protein>
    <recommendedName>
        <fullName evidence="7">Acid-resistance membrane protein</fullName>
    </recommendedName>
</protein>
<feature type="transmembrane region" description="Helical" evidence="2">
    <location>
        <begin position="86"/>
        <end position="103"/>
    </location>
</feature>
<feature type="region of interest" description="Disordered" evidence="1">
    <location>
        <begin position="1"/>
        <end position="20"/>
    </location>
</feature>
<feature type="transmembrane region" description="Helical" evidence="2">
    <location>
        <begin position="144"/>
        <end position="162"/>
    </location>
</feature>
<proteinExistence type="predicted"/>
<reference evidence="3 6" key="3">
    <citation type="submission" date="2018-10" db="EMBL/GenBank/DDBJ databases">
        <title>Propionibacterium australiense Genome Sequencing and Assembly.</title>
        <authorList>
            <person name="Bernier A.-M."/>
            <person name="Bernard K."/>
        </authorList>
    </citation>
    <scope>NUCLEOTIDE SEQUENCE [LARGE SCALE GENOMIC DNA]</scope>
    <source>
        <strain evidence="3 6">NML98A078</strain>
    </source>
</reference>
<dbReference type="PANTHER" id="PTHR34989:SF1">
    <property type="entry name" value="PROTEIN HDED"/>
    <property type="match status" value="1"/>
</dbReference>
<evidence type="ECO:0000313" key="5">
    <source>
        <dbReference type="Proteomes" id="UP000263928"/>
    </source>
</evidence>
<feature type="transmembrane region" description="Helical" evidence="2">
    <location>
        <begin position="109"/>
        <end position="132"/>
    </location>
</feature>
<evidence type="ECO:0000256" key="1">
    <source>
        <dbReference type="SAM" id="MobiDB-lite"/>
    </source>
</evidence>
<name>A0A383S2H6_9ACTN</name>
<dbReference type="Proteomes" id="UP000263928">
    <property type="component" value="Unassembled WGS sequence"/>
</dbReference>
<evidence type="ECO:0000256" key="2">
    <source>
        <dbReference type="SAM" id="Phobius"/>
    </source>
</evidence>
<reference evidence="5" key="2">
    <citation type="submission" date="2018-08" db="EMBL/GenBank/DDBJ databases">
        <authorList>
            <person name="Hornung B."/>
        </authorList>
    </citation>
    <scope>NUCLEOTIDE SEQUENCE [LARGE SCALE GENOMIC DNA]</scope>
</reference>
<evidence type="ECO:0008006" key="7">
    <source>
        <dbReference type="Google" id="ProtNLM"/>
    </source>
</evidence>
<reference evidence="4" key="1">
    <citation type="submission" date="2018-08" db="EMBL/GenBank/DDBJ databases">
        <authorList>
            <person name="Ferrada E.E."/>
            <person name="Latorre B.A."/>
        </authorList>
    </citation>
    <scope>NUCLEOTIDE SEQUENCE [LARGE SCALE GENOMIC DNA]</scope>
    <source>
        <strain evidence="4">Propionibacterium_australiense1</strain>
    </source>
</reference>
<sequence>MSSTGMHVPSKNDGPFTRRVPSGRGWRASLVAGIAVAGAGLACMIWPGHSVSALVRIIALAMLVSALGSIVTGLRSRGRVGSGTMIFSGVLLLLAAIFMLWHPGLTGELIVLVMGGAILASGLAAGALGTVLHGSFGSTRWLQINGLVGAVVGLVLLIHPQFGTTAVGIIIGAVLALLGAALIALALRLRGYITRFRAASVQHEAMATRLTTDRARHREDGGEDVVIEGDVID</sequence>
<evidence type="ECO:0000313" key="3">
    <source>
        <dbReference type="EMBL" id="RLP12770.1"/>
    </source>
</evidence>
<feature type="transmembrane region" description="Helical" evidence="2">
    <location>
        <begin position="168"/>
        <end position="187"/>
    </location>
</feature>
<feature type="transmembrane region" description="Helical" evidence="2">
    <location>
        <begin position="28"/>
        <end position="47"/>
    </location>
</feature>
<keyword evidence="2" id="KW-0812">Transmembrane</keyword>
<dbReference type="RefSeq" id="WP_119160582.1">
    <property type="nucleotide sequence ID" value="NZ_LR134442.1"/>
</dbReference>
<keyword evidence="2" id="KW-0472">Membrane</keyword>
<keyword evidence="2" id="KW-1133">Transmembrane helix</keyword>
<dbReference type="PANTHER" id="PTHR34989">
    <property type="entry name" value="PROTEIN HDED"/>
    <property type="match status" value="1"/>
</dbReference>
<organism evidence="4 5">
    <name type="scientific">Propionibacterium australiense</name>
    <dbReference type="NCBI Taxonomy" id="119981"/>
    <lineage>
        <taxon>Bacteria</taxon>
        <taxon>Bacillati</taxon>
        <taxon>Actinomycetota</taxon>
        <taxon>Actinomycetes</taxon>
        <taxon>Propionibacteriales</taxon>
        <taxon>Propionibacteriaceae</taxon>
        <taxon>Propionibacterium</taxon>
    </lineage>
</organism>
<accession>A0A383S2H6</accession>
<dbReference type="InterPro" id="IPR005325">
    <property type="entry name" value="DUF308_memb"/>
</dbReference>